<dbReference type="InterPro" id="IPR038005">
    <property type="entry name" value="RX-like_CC"/>
</dbReference>
<dbReference type="Pfam" id="PF18052">
    <property type="entry name" value="Rx_N"/>
    <property type="match status" value="1"/>
</dbReference>
<dbReference type="Proteomes" id="UP000027138">
    <property type="component" value="Unassembled WGS sequence"/>
</dbReference>
<keyword evidence="3" id="KW-0611">Plant defense</keyword>
<dbReference type="CDD" id="cd14798">
    <property type="entry name" value="RX-CC_like"/>
    <property type="match status" value="1"/>
</dbReference>
<dbReference type="KEGG" id="jcu:105648661"/>
<dbReference type="SUPFAM" id="SSF52540">
    <property type="entry name" value="P-loop containing nucleoside triphosphate hydrolases"/>
    <property type="match status" value="1"/>
</dbReference>
<dbReference type="AlphaFoldDB" id="A0A067JR46"/>
<dbReference type="Gene3D" id="1.20.5.4130">
    <property type="match status" value="1"/>
</dbReference>
<feature type="domain" description="NB-ARC" evidence="5">
    <location>
        <begin position="166"/>
        <end position="333"/>
    </location>
</feature>
<feature type="region of interest" description="Disordered" evidence="4">
    <location>
        <begin position="133"/>
        <end position="157"/>
    </location>
</feature>
<keyword evidence="2" id="KW-0547">Nucleotide-binding</keyword>
<dbReference type="Pfam" id="PF23559">
    <property type="entry name" value="WHD_DRP"/>
    <property type="match status" value="1"/>
</dbReference>
<dbReference type="InterPro" id="IPR002182">
    <property type="entry name" value="NB-ARC"/>
</dbReference>
<dbReference type="EMBL" id="KK915447">
    <property type="protein sequence ID" value="KDP22480.1"/>
    <property type="molecule type" value="Genomic_DNA"/>
</dbReference>
<feature type="domain" description="Disease resistance N-terminal" evidence="6">
    <location>
        <begin position="5"/>
        <end position="89"/>
    </location>
</feature>
<feature type="domain" description="Disease resistance protein winged helix" evidence="7">
    <location>
        <begin position="419"/>
        <end position="487"/>
    </location>
</feature>
<keyword evidence="1" id="KW-0677">Repeat</keyword>
<evidence type="ECO:0000313" key="10">
    <source>
        <dbReference type="Proteomes" id="UP000027138"/>
    </source>
</evidence>
<evidence type="ECO:0000256" key="1">
    <source>
        <dbReference type="ARBA" id="ARBA00022737"/>
    </source>
</evidence>
<evidence type="ECO:0000259" key="6">
    <source>
        <dbReference type="Pfam" id="PF18052"/>
    </source>
</evidence>
<dbReference type="FunFam" id="3.40.50.300:FF:001091">
    <property type="entry name" value="Probable disease resistance protein At1g61300"/>
    <property type="match status" value="1"/>
</dbReference>
<dbReference type="Gene3D" id="3.40.50.300">
    <property type="entry name" value="P-loop containing nucleotide triphosphate hydrolases"/>
    <property type="match status" value="1"/>
</dbReference>
<dbReference type="PANTHER" id="PTHR23155">
    <property type="entry name" value="DISEASE RESISTANCE PROTEIN RP"/>
    <property type="match status" value="1"/>
</dbReference>
<evidence type="ECO:0000259" key="8">
    <source>
        <dbReference type="Pfam" id="PF23598"/>
    </source>
</evidence>
<dbReference type="SUPFAM" id="SSF52058">
    <property type="entry name" value="L domain-like"/>
    <property type="match status" value="1"/>
</dbReference>
<dbReference type="GO" id="GO:0098542">
    <property type="term" value="P:defense response to other organism"/>
    <property type="evidence" value="ECO:0007669"/>
    <property type="project" value="TreeGrafter"/>
</dbReference>
<dbReference type="InterPro" id="IPR036388">
    <property type="entry name" value="WH-like_DNA-bd_sf"/>
</dbReference>
<dbReference type="OrthoDB" id="646178at2759"/>
<dbReference type="InterPro" id="IPR058922">
    <property type="entry name" value="WHD_DRP"/>
</dbReference>
<gene>
    <name evidence="9" type="ORF">JCGZ_26311</name>
</gene>
<dbReference type="InterPro" id="IPR042197">
    <property type="entry name" value="Apaf_helical"/>
</dbReference>
<evidence type="ECO:0000256" key="3">
    <source>
        <dbReference type="ARBA" id="ARBA00022821"/>
    </source>
</evidence>
<dbReference type="InterPro" id="IPR055414">
    <property type="entry name" value="LRR_R13L4/SHOC2-like"/>
</dbReference>
<evidence type="ECO:0000259" key="5">
    <source>
        <dbReference type="Pfam" id="PF00931"/>
    </source>
</evidence>
<evidence type="ECO:0000313" key="9">
    <source>
        <dbReference type="EMBL" id="KDP22480.1"/>
    </source>
</evidence>
<organism evidence="9 10">
    <name type="scientific">Jatropha curcas</name>
    <name type="common">Barbados nut</name>
    <dbReference type="NCBI Taxonomy" id="180498"/>
    <lineage>
        <taxon>Eukaryota</taxon>
        <taxon>Viridiplantae</taxon>
        <taxon>Streptophyta</taxon>
        <taxon>Embryophyta</taxon>
        <taxon>Tracheophyta</taxon>
        <taxon>Spermatophyta</taxon>
        <taxon>Magnoliopsida</taxon>
        <taxon>eudicotyledons</taxon>
        <taxon>Gunneridae</taxon>
        <taxon>Pentapetalae</taxon>
        <taxon>rosids</taxon>
        <taxon>fabids</taxon>
        <taxon>Malpighiales</taxon>
        <taxon>Euphorbiaceae</taxon>
        <taxon>Crotonoideae</taxon>
        <taxon>Jatropheae</taxon>
        <taxon>Jatropha</taxon>
    </lineage>
</organism>
<protein>
    <submittedName>
        <fullName evidence="9">Uncharacterized protein</fullName>
    </submittedName>
</protein>
<dbReference type="InterPro" id="IPR044974">
    <property type="entry name" value="Disease_R_plants"/>
</dbReference>
<dbReference type="FunFam" id="1.10.8.430:FF:000003">
    <property type="entry name" value="Probable disease resistance protein At5g66910"/>
    <property type="match status" value="1"/>
</dbReference>
<reference evidence="9 10" key="1">
    <citation type="journal article" date="2014" name="PLoS ONE">
        <title>Global Analysis of Gene Expression Profiles in Physic Nut (Jatropha curcas L.) Seedlings Exposed to Salt Stress.</title>
        <authorList>
            <person name="Zhang L."/>
            <person name="Zhang C."/>
            <person name="Wu P."/>
            <person name="Chen Y."/>
            <person name="Li M."/>
            <person name="Jiang H."/>
            <person name="Wu G."/>
        </authorList>
    </citation>
    <scope>NUCLEOTIDE SEQUENCE [LARGE SCALE GENOMIC DNA]</scope>
    <source>
        <strain evidence="10">cv. GZQX0401</strain>
        <tissue evidence="9">Young leaves</tissue>
    </source>
</reference>
<dbReference type="InterPro" id="IPR032675">
    <property type="entry name" value="LRR_dom_sf"/>
</dbReference>
<accession>A0A067JR46</accession>
<dbReference type="FunFam" id="1.10.10.10:FF:000322">
    <property type="entry name" value="Probable disease resistance protein At1g63360"/>
    <property type="match status" value="1"/>
</dbReference>
<dbReference type="GO" id="GO:0043531">
    <property type="term" value="F:ADP binding"/>
    <property type="evidence" value="ECO:0007669"/>
    <property type="project" value="InterPro"/>
</dbReference>
<feature type="domain" description="Disease resistance R13L4/SHOC-2-like LRR" evidence="8">
    <location>
        <begin position="573"/>
        <end position="842"/>
    </location>
</feature>
<dbReference type="Pfam" id="PF00931">
    <property type="entry name" value="NB-ARC"/>
    <property type="match status" value="1"/>
</dbReference>
<evidence type="ECO:0000259" key="7">
    <source>
        <dbReference type="Pfam" id="PF23559"/>
    </source>
</evidence>
<proteinExistence type="predicted"/>
<sequence length="893" mass="102486">MAEAAVSFVAQKLTDLLCQINFHTDVRKEISRLEDELKRMRCFLRDADAKQDEDDRVRNWVCEIRSVAYEAEDLIDTFILKVDSLRKKPFIKRSTSYYTDWRIRSKIAYKLEEIHKRLDNISASRETFGIRNIGEGTTSTSETLRKLRRSSPRGEERDLVGLEEGTAKLVGRLVQSGDRWRAISIVGMGGIGKTTLARKVYNHSEIMVRFPSRAWIYVSQEFNVRYILQSIIKQIMPVGEELQTLGEEELEGLLYDNLCRKRYLVVLDDIWSINDWNSLSKAFPATDNGSRLLITTRNKNIALLADPQTSPYHFQFLNKENSWELFSKKAFMDGTDTFSPLLEEIGKEIVERCAGLPLAIIVIGGLLSRKRNHHEWQRVLNNMYSLFARDQTGVSAILALSYNDLPYYLKACFLYLGHFPEDCAITTRKLFRLWVAEGLIPDQQERMEDVAEDYLNELIDRNMVQVARMSVDRVKQCRLHDLLRDLAISKAKIENFLEIPSDINGSSSPSSYGPRRHPIYSSSHLSSLEHSSPHLRSLLFFRVVSQARYKFLRGRNPTDVYELSAANLEYISLNFKLLRVLELEGISCSSIPSRIGDLVHLKYLGLKETNIQVLPSAIGSLRNLQTLDIAGNLHLRIVPNVIRNMIYLRHLYMCGHELGYLQIDTLKHLQTLTEIHVEGWKHNKSRSLLSLRKLGIRGNLNLNTDDIFKSLAELSQLQSLNLRAEQSGFPSLAQLASLRCLSKLHLRGRIAQSPRIEEFPPSLSQLTLEHTRLKQESIETLEKLPELLVLRLKAQSYSKEKLAISGNGFPQLKFLEFNSLGSLEELNVEQGALPRLRSLRIIKCMGLKMLPEELKCLTTLQELHIEEMPKVFVERLRGGDLHKVQHISSIIFE</sequence>
<dbReference type="Pfam" id="PF23598">
    <property type="entry name" value="LRR_14"/>
    <property type="match status" value="1"/>
</dbReference>
<keyword evidence="10" id="KW-1185">Reference proteome</keyword>
<dbReference type="InterPro" id="IPR027417">
    <property type="entry name" value="P-loop_NTPase"/>
</dbReference>
<dbReference type="Gene3D" id="3.80.10.10">
    <property type="entry name" value="Ribonuclease Inhibitor"/>
    <property type="match status" value="1"/>
</dbReference>
<dbReference type="InterPro" id="IPR041118">
    <property type="entry name" value="Rx_N"/>
</dbReference>
<name>A0A067JR46_JATCU</name>
<evidence type="ECO:0000256" key="2">
    <source>
        <dbReference type="ARBA" id="ARBA00022741"/>
    </source>
</evidence>
<dbReference type="Gene3D" id="1.10.8.430">
    <property type="entry name" value="Helical domain of apoptotic protease-activating factors"/>
    <property type="match status" value="1"/>
</dbReference>
<dbReference type="PRINTS" id="PR00364">
    <property type="entry name" value="DISEASERSIST"/>
</dbReference>
<dbReference type="PANTHER" id="PTHR23155:SF1193">
    <property type="entry name" value="DISEASE RESISTANCE PROTEIN RPP13-RELATED"/>
    <property type="match status" value="1"/>
</dbReference>
<dbReference type="Gene3D" id="1.10.10.10">
    <property type="entry name" value="Winged helix-like DNA-binding domain superfamily/Winged helix DNA-binding domain"/>
    <property type="match status" value="1"/>
</dbReference>
<evidence type="ECO:0000256" key="4">
    <source>
        <dbReference type="SAM" id="MobiDB-lite"/>
    </source>
</evidence>